<evidence type="ECO:0000256" key="1">
    <source>
        <dbReference type="SAM" id="SignalP"/>
    </source>
</evidence>
<protein>
    <recommendedName>
        <fullName evidence="4">Lipoprotein</fullName>
    </recommendedName>
</protein>
<organism evidence="2 3">
    <name type="scientific">Suttonella ornithocola</name>
    <dbReference type="NCBI Taxonomy" id="279832"/>
    <lineage>
        <taxon>Bacteria</taxon>
        <taxon>Pseudomonadati</taxon>
        <taxon>Pseudomonadota</taxon>
        <taxon>Gammaproteobacteria</taxon>
        <taxon>Cardiobacteriales</taxon>
        <taxon>Cardiobacteriaceae</taxon>
        <taxon>Suttonella</taxon>
    </lineage>
</organism>
<keyword evidence="3" id="KW-1185">Reference proteome</keyword>
<dbReference type="Proteomes" id="UP000254601">
    <property type="component" value="Unassembled WGS sequence"/>
</dbReference>
<reference evidence="2 3" key="1">
    <citation type="submission" date="2018-06" db="EMBL/GenBank/DDBJ databases">
        <authorList>
            <consortium name="Pathogen Informatics"/>
            <person name="Doyle S."/>
        </authorList>
    </citation>
    <scope>NUCLEOTIDE SEQUENCE [LARGE SCALE GENOMIC DNA]</scope>
    <source>
        <strain evidence="2 3">NCTC13337</strain>
    </source>
</reference>
<dbReference type="AlphaFoldDB" id="A0A380MXA9"/>
<feature type="chain" id="PRO_5016970925" description="Lipoprotein" evidence="1">
    <location>
        <begin position="20"/>
        <end position="201"/>
    </location>
</feature>
<gene>
    <name evidence="2" type="ORF">NCTC13337_02270</name>
</gene>
<evidence type="ECO:0000313" key="2">
    <source>
        <dbReference type="EMBL" id="SUO97215.1"/>
    </source>
</evidence>
<proteinExistence type="predicted"/>
<name>A0A380MXA9_9GAMM</name>
<evidence type="ECO:0000313" key="3">
    <source>
        <dbReference type="Proteomes" id="UP000254601"/>
    </source>
</evidence>
<dbReference type="EMBL" id="UHIC01000001">
    <property type="protein sequence ID" value="SUO97215.1"/>
    <property type="molecule type" value="Genomic_DNA"/>
</dbReference>
<accession>A0A380MXA9</accession>
<sequence>MRTLKKCWCLLLITACASKNNLLLPIVAPTAHEARWQIEQAETPSLVVAVPEGKNWRWVWTDALGIPIARQTLVNQKWEEDGLLPPNATAKALFTALMILDMSKEERGKVFPNLGMGISSTLSDVLGKKSEIKKSFHIFKRTEQPPSAFKPIPLLFLYTCVEKLKEEHSIVSQLEQQCSSNTTIELTLYPKQTVLTVHRLP</sequence>
<keyword evidence="1" id="KW-0732">Signal</keyword>
<evidence type="ECO:0008006" key="4">
    <source>
        <dbReference type="Google" id="ProtNLM"/>
    </source>
</evidence>
<feature type="signal peptide" evidence="1">
    <location>
        <begin position="1"/>
        <end position="19"/>
    </location>
</feature>